<feature type="chain" id="PRO_5045825064" evidence="2">
    <location>
        <begin position="28"/>
        <end position="326"/>
    </location>
</feature>
<dbReference type="SUPFAM" id="SSF56281">
    <property type="entry name" value="Metallo-hydrolase/oxidoreductase"/>
    <property type="match status" value="1"/>
</dbReference>
<keyword evidence="5" id="KW-1185">Reference proteome</keyword>
<dbReference type="PANTHER" id="PTHR46018:SF2">
    <property type="entry name" value="ZINC PHOSPHODIESTERASE ELAC PROTEIN 1"/>
    <property type="match status" value="1"/>
</dbReference>
<protein>
    <submittedName>
        <fullName evidence="4">MBL fold metallo-hydrolase</fullName>
    </submittedName>
</protein>
<dbReference type="CDD" id="cd07719">
    <property type="entry name" value="arylsulfatase_AtsA-like_MBL-fold"/>
    <property type="match status" value="1"/>
</dbReference>
<proteinExistence type="predicted"/>
<name>A0ABP7RRH2_9BURK</name>
<dbReference type="Proteomes" id="UP001501627">
    <property type="component" value="Unassembled WGS sequence"/>
</dbReference>
<gene>
    <name evidence="4" type="ORF">GCM10022279_26440</name>
</gene>
<evidence type="ECO:0000259" key="3">
    <source>
        <dbReference type="SMART" id="SM00849"/>
    </source>
</evidence>
<dbReference type="Pfam" id="PF23023">
    <property type="entry name" value="Anti-Pycsar_Apyc1"/>
    <property type="match status" value="1"/>
</dbReference>
<feature type="domain" description="Metallo-beta-lactamase" evidence="3">
    <location>
        <begin position="48"/>
        <end position="252"/>
    </location>
</feature>
<reference evidence="5" key="1">
    <citation type="journal article" date="2019" name="Int. J. Syst. Evol. Microbiol.">
        <title>The Global Catalogue of Microorganisms (GCM) 10K type strain sequencing project: providing services to taxonomists for standard genome sequencing and annotation.</title>
        <authorList>
            <consortium name="The Broad Institute Genomics Platform"/>
            <consortium name="The Broad Institute Genome Sequencing Center for Infectious Disease"/>
            <person name="Wu L."/>
            <person name="Ma J."/>
        </authorList>
    </citation>
    <scope>NUCLEOTIDE SEQUENCE [LARGE SCALE GENOMIC DNA]</scope>
    <source>
        <strain evidence="5">JCM 17561</strain>
    </source>
</reference>
<evidence type="ECO:0000256" key="2">
    <source>
        <dbReference type="SAM" id="SignalP"/>
    </source>
</evidence>
<sequence length="326" mass="35583">MKRFLRPAHLRALALAAALAMAGGVQAEELMRVTLLGTGSPRPAPDRNGPSTLVEAGGQRLLFDMGRGNTVALYQLKVPMGSIHAHFITHMHSDHINGLPDLYLTGWLGTPYGGRKQPLRLYGPQGTEAMAQNLYQAFAEDRRIRFADEGYPLAGAEFDAKDIAEGVVYEHDGVKVSAFEVDHGDKIRPAFGYRIDYRGHSVVLSGDTRYSERVQKEATGADLVVHEVATVSGDPEKVLRDFPAYRAILDHHTWPIEAGRLFAAARPKLAVYSHIVIPANPAKGVPPASPEEIIVQTRQTYDGPLVVGEDLMRFSVTGTGVTQIKD</sequence>
<dbReference type="InterPro" id="IPR036866">
    <property type="entry name" value="RibonucZ/Hydroxyglut_hydro"/>
</dbReference>
<comment type="caution">
    <text evidence="4">The sequence shown here is derived from an EMBL/GenBank/DDBJ whole genome shotgun (WGS) entry which is preliminary data.</text>
</comment>
<organism evidence="4 5">
    <name type="scientific">Comamonas faecalis</name>
    <dbReference type="NCBI Taxonomy" id="1387849"/>
    <lineage>
        <taxon>Bacteria</taxon>
        <taxon>Pseudomonadati</taxon>
        <taxon>Pseudomonadota</taxon>
        <taxon>Betaproteobacteria</taxon>
        <taxon>Burkholderiales</taxon>
        <taxon>Comamonadaceae</taxon>
        <taxon>Comamonas</taxon>
    </lineage>
</organism>
<dbReference type="RefSeq" id="WP_344869794.1">
    <property type="nucleotide sequence ID" value="NZ_BAABBP010000027.1"/>
</dbReference>
<evidence type="ECO:0000256" key="1">
    <source>
        <dbReference type="ARBA" id="ARBA00022801"/>
    </source>
</evidence>
<dbReference type="InterPro" id="IPR001279">
    <property type="entry name" value="Metallo-B-lactamas"/>
</dbReference>
<keyword evidence="1" id="KW-0378">Hydrolase</keyword>
<feature type="signal peptide" evidence="2">
    <location>
        <begin position="1"/>
        <end position="27"/>
    </location>
</feature>
<keyword evidence="2" id="KW-0732">Signal</keyword>
<accession>A0ABP7RRH2</accession>
<dbReference type="Gene3D" id="3.60.15.10">
    <property type="entry name" value="Ribonuclease Z/Hydroxyacylglutathione hydrolase-like"/>
    <property type="match status" value="1"/>
</dbReference>
<dbReference type="InterPro" id="IPR044094">
    <property type="entry name" value="AtsA-like_MBL-fold"/>
</dbReference>
<dbReference type="SMART" id="SM00849">
    <property type="entry name" value="Lactamase_B"/>
    <property type="match status" value="1"/>
</dbReference>
<evidence type="ECO:0000313" key="5">
    <source>
        <dbReference type="Proteomes" id="UP001501627"/>
    </source>
</evidence>
<evidence type="ECO:0000313" key="4">
    <source>
        <dbReference type="EMBL" id="GAA4001205.1"/>
    </source>
</evidence>
<dbReference type="PANTHER" id="PTHR46018">
    <property type="entry name" value="ZINC PHOSPHODIESTERASE ELAC PROTEIN 1"/>
    <property type="match status" value="1"/>
</dbReference>
<dbReference type="EMBL" id="BAABBP010000027">
    <property type="protein sequence ID" value="GAA4001205.1"/>
    <property type="molecule type" value="Genomic_DNA"/>
</dbReference>